<organism evidence="1 2">
    <name type="scientific">Moheibacter stercoris</name>
    <dbReference type="NCBI Taxonomy" id="1628251"/>
    <lineage>
        <taxon>Bacteria</taxon>
        <taxon>Pseudomonadati</taxon>
        <taxon>Bacteroidota</taxon>
        <taxon>Flavobacteriia</taxon>
        <taxon>Flavobacteriales</taxon>
        <taxon>Weeksellaceae</taxon>
        <taxon>Moheibacter</taxon>
    </lineage>
</organism>
<dbReference type="RefSeq" id="WP_354507362.1">
    <property type="nucleotide sequence ID" value="NZ_JBEPMO010000003.1"/>
</dbReference>
<dbReference type="Gene3D" id="3.10.129.10">
    <property type="entry name" value="Hotdog Thioesterase"/>
    <property type="match status" value="1"/>
</dbReference>
<gene>
    <name evidence="1" type="ORF">ABID46_000832</name>
</gene>
<dbReference type="SUPFAM" id="SSF54637">
    <property type="entry name" value="Thioesterase/thiol ester dehydrase-isomerase"/>
    <property type="match status" value="1"/>
</dbReference>
<comment type="caution">
    <text evidence="1">The sequence shown here is derived from an EMBL/GenBank/DDBJ whole genome shotgun (WGS) entry which is preliminary data.</text>
</comment>
<dbReference type="Pfam" id="PF14539">
    <property type="entry name" value="DUF4442"/>
    <property type="match status" value="1"/>
</dbReference>
<dbReference type="Proteomes" id="UP001549146">
    <property type="component" value="Unassembled WGS sequence"/>
</dbReference>
<evidence type="ECO:0000313" key="1">
    <source>
        <dbReference type="EMBL" id="MET3731265.1"/>
    </source>
</evidence>
<protein>
    <recommendedName>
        <fullName evidence="3">Acyl-coenzyme A thioesterase PaaI, contains HGG motif</fullName>
    </recommendedName>
</protein>
<reference evidence="1 2" key="1">
    <citation type="submission" date="2024-06" db="EMBL/GenBank/DDBJ databases">
        <title>Genomic Encyclopedia of Type Strains, Phase IV (KMG-IV): sequencing the most valuable type-strain genomes for metagenomic binning, comparative biology and taxonomic classification.</title>
        <authorList>
            <person name="Goeker M."/>
        </authorList>
    </citation>
    <scope>NUCLEOTIDE SEQUENCE [LARGE SCALE GENOMIC DNA]</scope>
    <source>
        <strain evidence="1 2">DSM 29388</strain>
    </source>
</reference>
<proteinExistence type="predicted"/>
<name>A0ABV2LRQ4_9FLAO</name>
<sequence length="156" mass="17657">MIQLIKIMTRSLFNKMLLFKIPIAKIAGLKLYHFDQHKAQIFVKYGWLNQNPFRSMFWAVQGMAAEFSTGILCIDKIQKSGQKISMLVVGLEANFTKKAVGKIVFTCEQGAELDAVLEKAIATKKGQVLKMRSIGIDEKGDQVAEFFFTWSFKVKA</sequence>
<keyword evidence="2" id="KW-1185">Reference proteome</keyword>
<dbReference type="InterPro" id="IPR029069">
    <property type="entry name" value="HotDog_dom_sf"/>
</dbReference>
<dbReference type="InterPro" id="IPR027961">
    <property type="entry name" value="DUF4442"/>
</dbReference>
<dbReference type="EMBL" id="JBEPMO010000003">
    <property type="protein sequence ID" value="MET3731265.1"/>
    <property type="molecule type" value="Genomic_DNA"/>
</dbReference>
<evidence type="ECO:0000313" key="2">
    <source>
        <dbReference type="Proteomes" id="UP001549146"/>
    </source>
</evidence>
<evidence type="ECO:0008006" key="3">
    <source>
        <dbReference type="Google" id="ProtNLM"/>
    </source>
</evidence>
<accession>A0ABV2LRQ4</accession>